<keyword evidence="9" id="KW-1185">Reference proteome</keyword>
<gene>
    <name evidence="8" type="ORF">VTL71DRAFT_6515</name>
</gene>
<reference evidence="8 9" key="1">
    <citation type="journal article" date="2024" name="Commun. Biol.">
        <title>Comparative genomic analysis of thermophilic fungi reveals convergent evolutionary adaptations and gene losses.</title>
        <authorList>
            <person name="Steindorff A.S."/>
            <person name="Aguilar-Pontes M.V."/>
            <person name="Robinson A.J."/>
            <person name="Andreopoulos B."/>
            <person name="LaButti K."/>
            <person name="Kuo A."/>
            <person name="Mondo S."/>
            <person name="Riley R."/>
            <person name="Otillar R."/>
            <person name="Haridas S."/>
            <person name="Lipzen A."/>
            <person name="Grimwood J."/>
            <person name="Schmutz J."/>
            <person name="Clum A."/>
            <person name="Reid I.D."/>
            <person name="Moisan M.C."/>
            <person name="Butler G."/>
            <person name="Nguyen T.T.M."/>
            <person name="Dewar K."/>
            <person name="Conant G."/>
            <person name="Drula E."/>
            <person name="Henrissat B."/>
            <person name="Hansel C."/>
            <person name="Singer S."/>
            <person name="Hutchinson M.I."/>
            <person name="de Vries R.P."/>
            <person name="Natvig D.O."/>
            <person name="Powell A.J."/>
            <person name="Tsang A."/>
            <person name="Grigoriev I.V."/>
        </authorList>
    </citation>
    <scope>NUCLEOTIDE SEQUENCE [LARGE SCALE GENOMIC DNA]</scope>
    <source>
        <strain evidence="8 9">CBS 494.80</strain>
    </source>
</reference>
<keyword evidence="3 6" id="KW-0812">Transmembrane</keyword>
<keyword evidence="4 6" id="KW-1133">Transmembrane helix</keyword>
<protein>
    <recommendedName>
        <fullName evidence="7">Major facilitator superfamily (MFS) profile domain-containing protein</fullName>
    </recommendedName>
</protein>
<dbReference type="EMBL" id="JAZHXI010000017">
    <property type="protein sequence ID" value="KAL2062249.1"/>
    <property type="molecule type" value="Genomic_DNA"/>
</dbReference>
<keyword evidence="5 6" id="KW-0472">Membrane</keyword>
<evidence type="ECO:0000256" key="2">
    <source>
        <dbReference type="ARBA" id="ARBA00008335"/>
    </source>
</evidence>
<feature type="transmembrane region" description="Helical" evidence="6">
    <location>
        <begin position="79"/>
        <end position="100"/>
    </location>
</feature>
<name>A0ABR4BX60_9HELO</name>
<feature type="transmembrane region" description="Helical" evidence="6">
    <location>
        <begin position="390"/>
        <end position="411"/>
    </location>
</feature>
<evidence type="ECO:0000256" key="3">
    <source>
        <dbReference type="ARBA" id="ARBA00022692"/>
    </source>
</evidence>
<feature type="domain" description="Major facilitator superfamily (MFS) profile" evidence="7">
    <location>
        <begin position="81"/>
        <end position="514"/>
    </location>
</feature>
<feature type="transmembrane region" description="Helical" evidence="6">
    <location>
        <begin position="173"/>
        <end position="195"/>
    </location>
</feature>
<comment type="caution">
    <text evidence="8">The sequence shown here is derived from an EMBL/GenBank/DDBJ whole genome shotgun (WGS) entry which is preliminary data.</text>
</comment>
<feature type="transmembrane region" description="Helical" evidence="6">
    <location>
        <begin position="451"/>
        <end position="473"/>
    </location>
</feature>
<feature type="transmembrane region" description="Helical" evidence="6">
    <location>
        <begin position="485"/>
        <end position="507"/>
    </location>
</feature>
<dbReference type="SUPFAM" id="SSF103473">
    <property type="entry name" value="MFS general substrate transporter"/>
    <property type="match status" value="1"/>
</dbReference>
<feature type="transmembrane region" description="Helical" evidence="6">
    <location>
        <begin position="116"/>
        <end position="136"/>
    </location>
</feature>
<evidence type="ECO:0000256" key="4">
    <source>
        <dbReference type="ARBA" id="ARBA00022989"/>
    </source>
</evidence>
<evidence type="ECO:0000256" key="1">
    <source>
        <dbReference type="ARBA" id="ARBA00004141"/>
    </source>
</evidence>
<evidence type="ECO:0000313" key="8">
    <source>
        <dbReference type="EMBL" id="KAL2062249.1"/>
    </source>
</evidence>
<dbReference type="Pfam" id="PF07690">
    <property type="entry name" value="MFS_1"/>
    <property type="match status" value="1"/>
</dbReference>
<dbReference type="Gene3D" id="1.20.1250.20">
    <property type="entry name" value="MFS general substrate transporter like domains"/>
    <property type="match status" value="1"/>
</dbReference>
<feature type="transmembrane region" description="Helical" evidence="6">
    <location>
        <begin position="305"/>
        <end position="330"/>
    </location>
</feature>
<evidence type="ECO:0000256" key="6">
    <source>
        <dbReference type="SAM" id="Phobius"/>
    </source>
</evidence>
<proteinExistence type="inferred from homology"/>
<feature type="transmembrane region" description="Helical" evidence="6">
    <location>
        <begin position="236"/>
        <end position="256"/>
    </location>
</feature>
<dbReference type="InterPro" id="IPR020846">
    <property type="entry name" value="MFS_dom"/>
</dbReference>
<dbReference type="PANTHER" id="PTHR23502:SF68">
    <property type="entry name" value="MULTIDRUG TRANSPORTER, PUTATIVE (AFU_ORTHOLOGUE AFUA_3G01120)-RELATED"/>
    <property type="match status" value="1"/>
</dbReference>
<feature type="transmembrane region" description="Helical" evidence="6">
    <location>
        <begin position="207"/>
        <end position="224"/>
    </location>
</feature>
<comment type="subcellular location">
    <subcellularLocation>
        <location evidence="1">Membrane</location>
        <topology evidence="1">Multi-pass membrane protein</topology>
    </subcellularLocation>
</comment>
<dbReference type="InterPro" id="IPR011701">
    <property type="entry name" value="MFS"/>
</dbReference>
<dbReference type="CDD" id="cd17323">
    <property type="entry name" value="MFS_Tpo1_MDR_like"/>
    <property type="match status" value="1"/>
</dbReference>
<sequence>MRNSNTKICGDDYSSDPIEEKEGTVGFVDVEQCTKSSEGLPTTNLNPTHEEDGQYEYLVCWDDSEDPNNPKNWSPLKKWGNICTISTISFIVPLVSAMLAPDVSRVMSEFNTSSQIIAPFVISIFILGFAIGSLILPPLSEIYGRTIIYHTTNVLFLGFTIMCGLSRNEAMLLTARFLSGFVGVATITIGSGTIADLMPREERGKAVSVWSIGTLLGPMLGPVFGGYVAEALGWRWLFWIISIVILAVTVLAFLVLQETYPPILLERKASHLRSSTGNPNYKSKLSSSLTPQQLFFTSIVRPLKLLTCFPIVTILCTYVAILYGTLYLLISTYSFVFRSEYGYSTSSTGLVFLAGGIGTAIGLAYVGCFSDRTVKARSSSSRPNTPEDRLPLITTIPGAIAFPIGLFLYGWSAEKHVHWIVPQIGTAIAGFGSIIVFISVQTYLIDAFEEFAASVIGANAVLRGIAGACIPLAGLKMYDGLGWGWGNSILGFVALGLAPLPCVLGIYGGRLRSLRLFDVKL</sequence>
<organism evidence="8 9">
    <name type="scientific">Oculimacula yallundae</name>
    <dbReference type="NCBI Taxonomy" id="86028"/>
    <lineage>
        <taxon>Eukaryota</taxon>
        <taxon>Fungi</taxon>
        <taxon>Dikarya</taxon>
        <taxon>Ascomycota</taxon>
        <taxon>Pezizomycotina</taxon>
        <taxon>Leotiomycetes</taxon>
        <taxon>Helotiales</taxon>
        <taxon>Ploettnerulaceae</taxon>
        <taxon>Oculimacula</taxon>
    </lineage>
</organism>
<accession>A0ABR4BX60</accession>
<evidence type="ECO:0000313" key="9">
    <source>
        <dbReference type="Proteomes" id="UP001595075"/>
    </source>
</evidence>
<feature type="transmembrane region" description="Helical" evidence="6">
    <location>
        <begin position="148"/>
        <end position="167"/>
    </location>
</feature>
<comment type="similarity">
    <text evidence="2">Belongs to the major facilitator superfamily.</text>
</comment>
<feature type="transmembrane region" description="Helical" evidence="6">
    <location>
        <begin position="350"/>
        <end position="369"/>
    </location>
</feature>
<dbReference type="PANTHER" id="PTHR23502">
    <property type="entry name" value="MAJOR FACILITATOR SUPERFAMILY"/>
    <property type="match status" value="1"/>
</dbReference>
<feature type="transmembrane region" description="Helical" evidence="6">
    <location>
        <begin position="417"/>
        <end position="439"/>
    </location>
</feature>
<dbReference type="Proteomes" id="UP001595075">
    <property type="component" value="Unassembled WGS sequence"/>
</dbReference>
<dbReference type="InterPro" id="IPR036259">
    <property type="entry name" value="MFS_trans_sf"/>
</dbReference>
<evidence type="ECO:0000256" key="5">
    <source>
        <dbReference type="ARBA" id="ARBA00023136"/>
    </source>
</evidence>
<dbReference type="PROSITE" id="PS50850">
    <property type="entry name" value="MFS"/>
    <property type="match status" value="1"/>
</dbReference>
<evidence type="ECO:0000259" key="7">
    <source>
        <dbReference type="PROSITE" id="PS50850"/>
    </source>
</evidence>